<keyword evidence="4" id="KW-1185">Reference proteome</keyword>
<evidence type="ECO:0000313" key="3">
    <source>
        <dbReference type="EMBL" id="KAF2754322.1"/>
    </source>
</evidence>
<gene>
    <name evidence="3" type="ORF">EJ05DRAFT_469426</name>
</gene>
<dbReference type="OrthoDB" id="73168at2759"/>
<reference evidence="3" key="1">
    <citation type="journal article" date="2020" name="Stud. Mycol.">
        <title>101 Dothideomycetes genomes: a test case for predicting lifestyles and emergence of pathogens.</title>
        <authorList>
            <person name="Haridas S."/>
            <person name="Albert R."/>
            <person name="Binder M."/>
            <person name="Bloem J."/>
            <person name="Labutti K."/>
            <person name="Salamov A."/>
            <person name="Andreopoulos B."/>
            <person name="Baker S."/>
            <person name="Barry K."/>
            <person name="Bills G."/>
            <person name="Bluhm B."/>
            <person name="Cannon C."/>
            <person name="Castanera R."/>
            <person name="Culley D."/>
            <person name="Daum C."/>
            <person name="Ezra D."/>
            <person name="Gonzalez J."/>
            <person name="Henrissat B."/>
            <person name="Kuo A."/>
            <person name="Liang C."/>
            <person name="Lipzen A."/>
            <person name="Lutzoni F."/>
            <person name="Magnuson J."/>
            <person name="Mondo S."/>
            <person name="Nolan M."/>
            <person name="Ohm R."/>
            <person name="Pangilinan J."/>
            <person name="Park H.-J."/>
            <person name="Ramirez L."/>
            <person name="Alfaro M."/>
            <person name="Sun H."/>
            <person name="Tritt A."/>
            <person name="Yoshinaga Y."/>
            <person name="Zwiers L.-H."/>
            <person name="Turgeon B."/>
            <person name="Goodwin S."/>
            <person name="Spatafora J."/>
            <person name="Crous P."/>
            <person name="Grigoriev I."/>
        </authorList>
    </citation>
    <scope>NUCLEOTIDE SEQUENCE</scope>
    <source>
        <strain evidence="3">CBS 121739</strain>
    </source>
</reference>
<keyword evidence="2" id="KW-1133">Transmembrane helix</keyword>
<dbReference type="InterPro" id="IPR018624">
    <property type="entry name" value="Sec66"/>
</dbReference>
<sequence>MVNWLTLMVPFAYLGILIGSLVTFSSLYRKRKLAKAASLAPWFGQNLQRDIYLTLLHMEPEAGQPKVPDSVLKAALLRRATEDVHRIVQIRNAKQALSTLLQKGCVGDDLWKRFSRAEKEVEEELRDVVQEANGFVPGWGQVIFQSASEIAQNIVARKRLEEIQAQVDADKEWWEKKKASVSSEFMKELDNEAAASPPSAMNKPSPTNTKGSDDDAVIVEAGGPSDSAPKNKKKGKK</sequence>
<proteinExistence type="predicted"/>
<dbReference type="RefSeq" id="XP_033596773.1">
    <property type="nucleotide sequence ID" value="XM_033742908.1"/>
</dbReference>
<keyword evidence="2" id="KW-0812">Transmembrane</keyword>
<feature type="transmembrane region" description="Helical" evidence="2">
    <location>
        <begin position="6"/>
        <end position="28"/>
    </location>
</feature>
<dbReference type="GO" id="GO:0031207">
    <property type="term" value="C:Sec62/Sec63 complex"/>
    <property type="evidence" value="ECO:0007669"/>
    <property type="project" value="InterPro"/>
</dbReference>
<dbReference type="GO" id="GO:0031204">
    <property type="term" value="P:post-translational protein targeting to membrane, translocation"/>
    <property type="evidence" value="ECO:0007669"/>
    <property type="project" value="InterPro"/>
</dbReference>
<accession>A0A6A6VUT1</accession>
<evidence type="ECO:0000256" key="1">
    <source>
        <dbReference type="SAM" id="MobiDB-lite"/>
    </source>
</evidence>
<evidence type="ECO:0000256" key="2">
    <source>
        <dbReference type="SAM" id="Phobius"/>
    </source>
</evidence>
<dbReference type="Proteomes" id="UP000799437">
    <property type="component" value="Unassembled WGS sequence"/>
</dbReference>
<name>A0A6A6VUT1_9PEZI</name>
<organism evidence="3 4">
    <name type="scientific">Pseudovirgaria hyperparasitica</name>
    <dbReference type="NCBI Taxonomy" id="470096"/>
    <lineage>
        <taxon>Eukaryota</taxon>
        <taxon>Fungi</taxon>
        <taxon>Dikarya</taxon>
        <taxon>Ascomycota</taxon>
        <taxon>Pezizomycotina</taxon>
        <taxon>Dothideomycetes</taxon>
        <taxon>Dothideomycetes incertae sedis</taxon>
        <taxon>Acrospermales</taxon>
        <taxon>Acrospermaceae</taxon>
        <taxon>Pseudovirgaria</taxon>
    </lineage>
</organism>
<dbReference type="PANTHER" id="PTHR28229">
    <property type="entry name" value="TRANSLOCATION PROTEIN SEC66"/>
    <property type="match status" value="1"/>
</dbReference>
<dbReference type="PANTHER" id="PTHR28229:SF1">
    <property type="entry name" value="TRANSLOCATION PROTEIN SEC66"/>
    <property type="match status" value="1"/>
</dbReference>
<evidence type="ECO:0008006" key="5">
    <source>
        <dbReference type="Google" id="ProtNLM"/>
    </source>
</evidence>
<dbReference type="GeneID" id="54483962"/>
<keyword evidence="2" id="KW-0472">Membrane</keyword>
<evidence type="ECO:0000313" key="4">
    <source>
        <dbReference type="Proteomes" id="UP000799437"/>
    </source>
</evidence>
<dbReference type="EMBL" id="ML996581">
    <property type="protein sequence ID" value="KAF2754322.1"/>
    <property type="molecule type" value="Genomic_DNA"/>
</dbReference>
<dbReference type="Pfam" id="PF09802">
    <property type="entry name" value="Sec66"/>
    <property type="match status" value="1"/>
</dbReference>
<feature type="region of interest" description="Disordered" evidence="1">
    <location>
        <begin position="185"/>
        <end position="237"/>
    </location>
</feature>
<dbReference type="AlphaFoldDB" id="A0A6A6VUT1"/>
<protein>
    <recommendedName>
        <fullName evidence="5">Translocation protein-like protein sec66</fullName>
    </recommendedName>
</protein>